<evidence type="ECO:0000313" key="2">
    <source>
        <dbReference type="EMBL" id="PKA14339.1"/>
    </source>
</evidence>
<evidence type="ECO:0000256" key="1">
    <source>
        <dbReference type="SAM" id="Phobius"/>
    </source>
</evidence>
<gene>
    <name evidence="2" type="ORF">CH363_19265</name>
</gene>
<comment type="caution">
    <text evidence="2">The sequence shown here is derived from an EMBL/GenBank/DDBJ whole genome shotgun (WGS) entry which is preliminary data.</text>
</comment>
<keyword evidence="3" id="KW-1185">Reference proteome</keyword>
<proteinExistence type="predicted"/>
<reference evidence="2 3" key="1">
    <citation type="submission" date="2017-07" db="EMBL/GenBank/DDBJ databases">
        <title>Leptospira spp. isolated from tropical soils.</title>
        <authorList>
            <person name="Thibeaux R."/>
            <person name="Iraola G."/>
            <person name="Ferres I."/>
            <person name="Bierque E."/>
            <person name="Girault D."/>
            <person name="Soupe-Gilbert M.-E."/>
            <person name="Picardeau M."/>
            <person name="Goarant C."/>
        </authorList>
    </citation>
    <scope>NUCLEOTIDE SEQUENCE [LARGE SCALE GENOMIC DNA]</scope>
    <source>
        <strain evidence="2 3">ATI7-C-A2</strain>
    </source>
</reference>
<feature type="transmembrane region" description="Helical" evidence="1">
    <location>
        <begin position="43"/>
        <end position="61"/>
    </location>
</feature>
<organism evidence="2 3">
    <name type="scientific">Leptospira haakeii</name>
    <dbReference type="NCBI Taxonomy" id="2023198"/>
    <lineage>
        <taxon>Bacteria</taxon>
        <taxon>Pseudomonadati</taxon>
        <taxon>Spirochaetota</taxon>
        <taxon>Spirochaetia</taxon>
        <taxon>Leptospirales</taxon>
        <taxon>Leptospiraceae</taxon>
        <taxon>Leptospira</taxon>
    </lineage>
</organism>
<accession>A0ABX4PEY7</accession>
<sequence>MASNKKFTSQIYSNTKTDLIEITHDKLENILIKFFRDFERAQGWFTPFSIFITILIAVATTDIKKDFFNIPAIILSSIMYLVLFITLTLFILNFIFYIRNKEKTTIEYLIKTIKNCL</sequence>
<keyword evidence="1" id="KW-0472">Membrane</keyword>
<keyword evidence="1" id="KW-1133">Transmembrane helix</keyword>
<evidence type="ECO:0000313" key="3">
    <source>
        <dbReference type="Proteomes" id="UP000231857"/>
    </source>
</evidence>
<feature type="transmembrane region" description="Helical" evidence="1">
    <location>
        <begin position="73"/>
        <end position="98"/>
    </location>
</feature>
<protein>
    <submittedName>
        <fullName evidence="2">Uncharacterized protein</fullName>
    </submittedName>
</protein>
<dbReference type="Proteomes" id="UP000231857">
    <property type="component" value="Unassembled WGS sequence"/>
</dbReference>
<name>A0ABX4PEY7_9LEPT</name>
<dbReference type="EMBL" id="NPEI01000020">
    <property type="protein sequence ID" value="PKA14339.1"/>
    <property type="molecule type" value="Genomic_DNA"/>
</dbReference>
<keyword evidence="1" id="KW-0812">Transmembrane</keyword>